<comment type="similarity">
    <text evidence="2 3">Belongs to the DegT/DnrJ/EryC1 family.</text>
</comment>
<keyword evidence="1 3" id="KW-0663">Pyridoxal phosphate</keyword>
<dbReference type="SUPFAM" id="SSF53383">
    <property type="entry name" value="PLP-dependent transferases"/>
    <property type="match status" value="1"/>
</dbReference>
<organism evidence="4 5">
    <name type="scientific">Arenimonas composti TR7-09 = DSM 18010</name>
    <dbReference type="NCBI Taxonomy" id="1121013"/>
    <lineage>
        <taxon>Bacteria</taxon>
        <taxon>Pseudomonadati</taxon>
        <taxon>Pseudomonadota</taxon>
        <taxon>Gammaproteobacteria</taxon>
        <taxon>Lysobacterales</taxon>
        <taxon>Lysobacteraceae</taxon>
        <taxon>Arenimonas</taxon>
    </lineage>
</organism>
<dbReference type="GO" id="GO:0030170">
    <property type="term" value="F:pyridoxal phosphate binding"/>
    <property type="evidence" value="ECO:0007669"/>
    <property type="project" value="TreeGrafter"/>
</dbReference>
<dbReference type="PANTHER" id="PTHR30244">
    <property type="entry name" value="TRANSAMINASE"/>
    <property type="match status" value="1"/>
</dbReference>
<dbReference type="GO" id="GO:0008483">
    <property type="term" value="F:transaminase activity"/>
    <property type="evidence" value="ECO:0007669"/>
    <property type="project" value="TreeGrafter"/>
</dbReference>
<dbReference type="Proteomes" id="UP000029391">
    <property type="component" value="Unassembled WGS sequence"/>
</dbReference>
<dbReference type="AlphaFoldDB" id="A0A091BEY2"/>
<name>A0A091BEY2_9GAMM</name>
<dbReference type="InterPro" id="IPR015421">
    <property type="entry name" value="PyrdxlP-dep_Trfase_major"/>
</dbReference>
<dbReference type="RefSeq" id="WP_026816532.1">
    <property type="nucleotide sequence ID" value="NZ_AUFF01000002.1"/>
</dbReference>
<dbReference type="InterPro" id="IPR000653">
    <property type="entry name" value="DegT/StrS_aminotransferase"/>
</dbReference>
<keyword evidence="5" id="KW-1185">Reference proteome</keyword>
<dbReference type="EMBL" id="AWXU01000007">
    <property type="protein sequence ID" value="KFN51263.1"/>
    <property type="molecule type" value="Genomic_DNA"/>
</dbReference>
<comment type="caution">
    <text evidence="4">The sequence shown here is derived from an EMBL/GenBank/DDBJ whole genome shotgun (WGS) entry which is preliminary data.</text>
</comment>
<sequence>MIPRYRSPLGIGELIASFRQRHSPGPRGDFAGLPDHPPAWFASASDALCSWLRRNGTTGHIVVPAYTCIRIVEAIETAGWTPHFVDIDHETLAVDGTAVRAILDRVPVPKAILATHLHGLPSPLADLRRLADHGNASLVEDCAMAQGALAADGSPVGAVGDASIFSFGLGKVCSFGAGGALVPAEREREADAPRAVWRAMLVWASRVGVVGDLRYAAQEALKGILRGNRPVQGAGDYAPAGWSVDAGHMLARFLAAPHRAAELEARRLRSADWHAFVAALGSARVGVPRIGPAVRPCFPHLPLLVAERDELADRLRAVGVHTARYFDYVAAELAGADGDFPGARSVSSRILLLPMDPGIDASAAAVRAALAAHASTG</sequence>
<dbReference type="OrthoDB" id="9804264at2"/>
<dbReference type="eggNOG" id="COG0399">
    <property type="taxonomic scope" value="Bacteria"/>
</dbReference>
<evidence type="ECO:0000313" key="5">
    <source>
        <dbReference type="Proteomes" id="UP000029391"/>
    </source>
</evidence>
<evidence type="ECO:0000256" key="1">
    <source>
        <dbReference type="ARBA" id="ARBA00022898"/>
    </source>
</evidence>
<gene>
    <name evidence="4" type="ORF">P873_03080</name>
</gene>
<dbReference type="InterPro" id="IPR015422">
    <property type="entry name" value="PyrdxlP-dep_Trfase_small"/>
</dbReference>
<protein>
    <recommendedName>
        <fullName evidence="6">DegT/DnrJ/EryC1/StrS aminotransferase family protein</fullName>
    </recommendedName>
</protein>
<accession>A0A091BEY2</accession>
<evidence type="ECO:0008006" key="6">
    <source>
        <dbReference type="Google" id="ProtNLM"/>
    </source>
</evidence>
<evidence type="ECO:0000256" key="2">
    <source>
        <dbReference type="ARBA" id="ARBA00037999"/>
    </source>
</evidence>
<dbReference type="GO" id="GO:0000271">
    <property type="term" value="P:polysaccharide biosynthetic process"/>
    <property type="evidence" value="ECO:0007669"/>
    <property type="project" value="TreeGrafter"/>
</dbReference>
<evidence type="ECO:0000313" key="4">
    <source>
        <dbReference type="EMBL" id="KFN51263.1"/>
    </source>
</evidence>
<dbReference type="Gene3D" id="3.40.640.10">
    <property type="entry name" value="Type I PLP-dependent aspartate aminotransferase-like (Major domain)"/>
    <property type="match status" value="1"/>
</dbReference>
<proteinExistence type="inferred from homology"/>
<dbReference type="Pfam" id="PF01041">
    <property type="entry name" value="DegT_DnrJ_EryC1"/>
    <property type="match status" value="1"/>
</dbReference>
<dbReference type="PANTHER" id="PTHR30244:SF34">
    <property type="entry name" value="DTDP-4-AMINO-4,6-DIDEOXYGALACTOSE TRANSAMINASE"/>
    <property type="match status" value="1"/>
</dbReference>
<dbReference type="STRING" id="1121013.GCA_000426365_01156"/>
<evidence type="ECO:0000256" key="3">
    <source>
        <dbReference type="RuleBase" id="RU004508"/>
    </source>
</evidence>
<dbReference type="Gene3D" id="3.90.1150.10">
    <property type="entry name" value="Aspartate Aminotransferase, domain 1"/>
    <property type="match status" value="1"/>
</dbReference>
<reference evidence="4 5" key="1">
    <citation type="submission" date="2013-09" db="EMBL/GenBank/DDBJ databases">
        <title>Genome sequencing of Arenimonas composti.</title>
        <authorList>
            <person name="Chen F."/>
            <person name="Wang G."/>
        </authorList>
    </citation>
    <scope>NUCLEOTIDE SEQUENCE [LARGE SCALE GENOMIC DNA]</scope>
    <source>
        <strain evidence="4 5">TR7-09</strain>
    </source>
</reference>
<dbReference type="InterPro" id="IPR015424">
    <property type="entry name" value="PyrdxlP-dep_Trfase"/>
</dbReference>